<dbReference type="EMBL" id="CAJNOJ010000273">
    <property type="protein sequence ID" value="CAF1359367.1"/>
    <property type="molecule type" value="Genomic_DNA"/>
</dbReference>
<proteinExistence type="predicted"/>
<dbReference type="AlphaFoldDB" id="A0A815I1K8"/>
<name>A0A815I1K8_ADIRI</name>
<sequence>MFQVKETSQRFHLSDHWMKLRSETSLVEKKITVNHIENLANETFYEIFNYLNSCYVHQAFFDLNARFRNLLTDSKFFLKIQLSMESYLTIDDEYERYILSNRHHVLSFSFDYDFYDQQFIRLSPHIDSTCVHLESINVKNVPILQLRVLLSQLKSLPLLSSLQVYFHTVDNYLVDVYQSIFQLRFLKYLKIVVSQYRKENFLLPMATAEQYTSIEFFSFCHRLSLEELMNLLSYTPRLTHLHCSFIERIGYINPMEIVMNMNHLVYFNLRIDDIPSDACRTFLAKLPSQLKALTIKIVNDNKSYFDAYAWEQLIRENMPNLQKFTCHWTEFLSSTFQITDCHRTISNYLSPFWINKQWHFRIMISCDEVAYSIRHNENEWYDFQEHAPYDGNLTSYYSYPGVNVTLWDIDSLDDTSYFVRLNRLFRLTDVTRLVIPSFSCPTKEFVTILRLLPNVTMLCLTLSSSSSEFLQAEDDMDRLRRCLKTSKITHVTVTNLYSENDVNLIVDLFPRMQSFVATTIPNDRLISMTEWTLKRIKCNQMIEPMSVCIVIEKGTDDQIAKLHEMIDKEKLLSNYTIDRRSNKFYIKFNC</sequence>
<protein>
    <recommendedName>
        <fullName evidence="5">F-box domain-containing protein</fullName>
    </recommendedName>
</protein>
<dbReference type="SUPFAM" id="SSF52047">
    <property type="entry name" value="RNI-like"/>
    <property type="match status" value="1"/>
</dbReference>
<dbReference type="InterPro" id="IPR032675">
    <property type="entry name" value="LRR_dom_sf"/>
</dbReference>
<evidence type="ECO:0000313" key="4">
    <source>
        <dbReference type="Proteomes" id="UP000663852"/>
    </source>
</evidence>
<comment type="caution">
    <text evidence="2">The sequence shown here is derived from an EMBL/GenBank/DDBJ whole genome shotgun (WGS) entry which is preliminary data.</text>
</comment>
<gene>
    <name evidence="2" type="ORF">EDS130_LOCUS33727</name>
    <name evidence="1" type="ORF">XAT740_LOCUS31313</name>
</gene>
<dbReference type="EMBL" id="CAJNOR010002845">
    <property type="protein sequence ID" value="CAF1347766.1"/>
    <property type="molecule type" value="Genomic_DNA"/>
</dbReference>
<dbReference type="Gene3D" id="3.80.10.10">
    <property type="entry name" value="Ribonuclease Inhibitor"/>
    <property type="match status" value="1"/>
</dbReference>
<dbReference type="Proteomes" id="UP000663852">
    <property type="component" value="Unassembled WGS sequence"/>
</dbReference>
<accession>A0A815I1K8</accession>
<organism evidence="2 4">
    <name type="scientific">Adineta ricciae</name>
    <name type="common">Rotifer</name>
    <dbReference type="NCBI Taxonomy" id="249248"/>
    <lineage>
        <taxon>Eukaryota</taxon>
        <taxon>Metazoa</taxon>
        <taxon>Spiralia</taxon>
        <taxon>Gnathifera</taxon>
        <taxon>Rotifera</taxon>
        <taxon>Eurotatoria</taxon>
        <taxon>Bdelloidea</taxon>
        <taxon>Adinetida</taxon>
        <taxon>Adinetidae</taxon>
        <taxon>Adineta</taxon>
    </lineage>
</organism>
<evidence type="ECO:0000313" key="2">
    <source>
        <dbReference type="EMBL" id="CAF1359367.1"/>
    </source>
</evidence>
<evidence type="ECO:0000313" key="1">
    <source>
        <dbReference type="EMBL" id="CAF1347766.1"/>
    </source>
</evidence>
<dbReference type="OrthoDB" id="10043521at2759"/>
<dbReference type="Proteomes" id="UP000663828">
    <property type="component" value="Unassembled WGS sequence"/>
</dbReference>
<evidence type="ECO:0008006" key="5">
    <source>
        <dbReference type="Google" id="ProtNLM"/>
    </source>
</evidence>
<reference evidence="2" key="1">
    <citation type="submission" date="2021-02" db="EMBL/GenBank/DDBJ databases">
        <authorList>
            <person name="Nowell W R."/>
        </authorList>
    </citation>
    <scope>NUCLEOTIDE SEQUENCE</scope>
</reference>
<evidence type="ECO:0000313" key="3">
    <source>
        <dbReference type="Proteomes" id="UP000663828"/>
    </source>
</evidence>
<keyword evidence="3" id="KW-1185">Reference proteome</keyword>